<dbReference type="Pfam" id="PF05585">
    <property type="entry name" value="DUF1758"/>
    <property type="match status" value="1"/>
</dbReference>
<dbReference type="SUPFAM" id="SSF56672">
    <property type="entry name" value="DNA/RNA polymerases"/>
    <property type="match status" value="1"/>
</dbReference>
<dbReference type="Proteomes" id="UP001162162">
    <property type="component" value="Unassembled WGS sequence"/>
</dbReference>
<organism evidence="3 4">
    <name type="scientific">Aromia moschata</name>
    <dbReference type="NCBI Taxonomy" id="1265417"/>
    <lineage>
        <taxon>Eukaryota</taxon>
        <taxon>Metazoa</taxon>
        <taxon>Ecdysozoa</taxon>
        <taxon>Arthropoda</taxon>
        <taxon>Hexapoda</taxon>
        <taxon>Insecta</taxon>
        <taxon>Pterygota</taxon>
        <taxon>Neoptera</taxon>
        <taxon>Endopterygota</taxon>
        <taxon>Coleoptera</taxon>
        <taxon>Polyphaga</taxon>
        <taxon>Cucujiformia</taxon>
        <taxon>Chrysomeloidea</taxon>
        <taxon>Cerambycidae</taxon>
        <taxon>Cerambycinae</taxon>
        <taxon>Callichromatini</taxon>
        <taxon>Aromia</taxon>
    </lineage>
</organism>
<proteinExistence type="predicted"/>
<feature type="domain" description="DUF1758" evidence="1">
    <location>
        <begin position="106"/>
        <end position="244"/>
    </location>
</feature>
<dbReference type="EMBL" id="JAPWTK010000106">
    <property type="protein sequence ID" value="KAJ8950028.1"/>
    <property type="molecule type" value="Genomic_DNA"/>
</dbReference>
<dbReference type="PANTHER" id="PTHR47331">
    <property type="entry name" value="PHD-TYPE DOMAIN-CONTAINING PROTEIN"/>
    <property type="match status" value="1"/>
</dbReference>
<evidence type="ECO:0000313" key="4">
    <source>
        <dbReference type="Proteomes" id="UP001162162"/>
    </source>
</evidence>
<accession>A0AAV8YF07</accession>
<dbReference type="Pfam" id="PF17921">
    <property type="entry name" value="Integrase_H2C2"/>
    <property type="match status" value="1"/>
</dbReference>
<dbReference type="InterPro" id="IPR008042">
    <property type="entry name" value="Retrotrans_Pao"/>
</dbReference>
<dbReference type="PANTHER" id="PTHR47331:SF4">
    <property type="entry name" value="PEPTIDASE S1 DOMAIN-CONTAINING PROTEIN"/>
    <property type="match status" value="1"/>
</dbReference>
<evidence type="ECO:0000259" key="1">
    <source>
        <dbReference type="Pfam" id="PF05585"/>
    </source>
</evidence>
<dbReference type="AlphaFoldDB" id="A0AAV8YF07"/>
<dbReference type="Pfam" id="PF05380">
    <property type="entry name" value="Peptidase_A17"/>
    <property type="match status" value="1"/>
</dbReference>
<dbReference type="GO" id="GO:0071897">
    <property type="term" value="P:DNA biosynthetic process"/>
    <property type="evidence" value="ECO:0007669"/>
    <property type="project" value="UniProtKB-ARBA"/>
</dbReference>
<dbReference type="InterPro" id="IPR008737">
    <property type="entry name" value="DUF1758"/>
</dbReference>
<comment type="caution">
    <text evidence="3">The sequence shown here is derived from an EMBL/GenBank/DDBJ whole genome shotgun (WGS) entry which is preliminary data.</text>
</comment>
<reference evidence="3" key="1">
    <citation type="journal article" date="2023" name="Insect Mol. Biol.">
        <title>Genome sequencing provides insights into the evolution of gene families encoding plant cell wall-degrading enzymes in longhorned beetles.</title>
        <authorList>
            <person name="Shin N.R."/>
            <person name="Okamura Y."/>
            <person name="Kirsch R."/>
            <person name="Pauchet Y."/>
        </authorList>
    </citation>
    <scope>NUCLEOTIDE SEQUENCE</scope>
    <source>
        <strain evidence="3">AMC_N1</strain>
    </source>
</reference>
<evidence type="ECO:0000313" key="3">
    <source>
        <dbReference type="EMBL" id="KAJ8950028.1"/>
    </source>
</evidence>
<dbReference type="InterPro" id="IPR021109">
    <property type="entry name" value="Peptidase_aspartic_dom_sf"/>
</dbReference>
<dbReference type="CDD" id="cd00303">
    <property type="entry name" value="retropepsin_like"/>
    <property type="match status" value="1"/>
</dbReference>
<dbReference type="InterPro" id="IPR041588">
    <property type="entry name" value="Integrase_H2C2"/>
</dbReference>
<dbReference type="InterPro" id="IPR043502">
    <property type="entry name" value="DNA/RNA_pol_sf"/>
</dbReference>
<protein>
    <submittedName>
        <fullName evidence="3">Uncharacterized protein</fullName>
    </submittedName>
</protein>
<dbReference type="Gene3D" id="1.10.340.70">
    <property type="match status" value="1"/>
</dbReference>
<sequence>MKSPQERFSCAKTNKWCTNCLGHKHSVENCLSRGVCRKCSKKHNTFLTLTRLQSQASSSTSLTHSPHDSLSTSNTLLSHDNSLVLLSTAMVGVLNGHGQFTPVRALIDSASDSNYISSRCANKLGLARRSSNISVCGIGQTSAHSSQIVSSSIRPCHDTSPTFELDFIVLSRICSNMPSVSLEDTILSNFSNLSLADPKFNISGPIDMLLGADTFGHILKGATLNLSNGLVAIDTIFGWMVTGKMEKPPTTIVSNTFLSHADLSLERLVTKFWDLEQVPRSQKLTPEDNLAENHYSSTVSHLESGRFVIALPFRKDLPTFQGTRDLALRRLNSLERRLYNQPNLLSQYSEFMMDYLQILVREEDRSYQKILWRFSKDDPVQTFVLNTVTYELCYNSRRNLKMSFPIVSKILETDVYVDDVLSGSNSLNSALEVQQELISLLNKGCFELRKWASNHPGLLTHLPSSSLPFALDSETDSTVKILGLQWSPSSDSFIFKFTPLQKICTKRSMLSDLARIFDPLGFLTPLTLYLKFIIQRLWARNTDWDSPPSDDILDIWTQFKQELSAIQDIHIPRHIIPESYIALELHGFCDASSRGYSAVIYLRSTLPSGKIQVNFICAKSKVAPLKSISIPRLELCSALLLSELMNFVLSLFEDHITISKVYAWSDSTITLAWINSSPHRWGTFVCNRVTKIHENVPSSIWRHISSQDNPADPASRGLLPSALISNSLWFSGPRWLSMSSEYWPTLSDIPETDEEKHHVTLLSVENQTPSKNTLSELIEKYSSLSKIQRILAYILRFLHNLKHAQAKQSGYLSRSELENSLTLLIKNVQEEEFSTEMYRLKSQRPLQRTFKKLTPFLDKSGVLRVGGRLNILVFLPSKHRLVDIIIDHTHKVFLHPGAQTLQYLLSQRYWILGAKRAIRRVISRCHTCFRARPISHQPLMGDLPAARISQIKPFSKLLLRMHQDFLASLASGIFTHALATKQVARFLSAN</sequence>
<dbReference type="Gene3D" id="2.40.70.10">
    <property type="entry name" value="Acid Proteases"/>
    <property type="match status" value="1"/>
</dbReference>
<gene>
    <name evidence="3" type="ORF">NQ318_002440</name>
</gene>
<keyword evidence="4" id="KW-1185">Reference proteome</keyword>
<evidence type="ECO:0000259" key="2">
    <source>
        <dbReference type="Pfam" id="PF17921"/>
    </source>
</evidence>
<feature type="domain" description="Integrase zinc-binding" evidence="2">
    <location>
        <begin position="880"/>
        <end position="933"/>
    </location>
</feature>
<name>A0AAV8YF07_9CUCU</name>